<sequence>MKSVEEQLALIKRGADELLVEAELVAKLKRGQPLRIKAGFDPTAPDLHLGHTVLINKLRQFQDLGHQVIFLIGDFTGMIGDPSGKSATRPPLTREQVLDYAETYKAQVFKILDPAKTEVAFNSTWMDKLSPADFIRLSSQYTVARMLERDDFDKRYKGSQPIAIHEFLYPLVQGYDSVALRADIELGGTDQKFNLLMGRELQRAYGQEPQCILTMPLLEGLDGVKKMSKSLGNYVGIQEAPGIMYNKLVSMPDSLMWRYFELLSFRSMEEIEGFKADCEAGANPRDIKIKLAEELVARFHGEEAAANAHRSAGNRMKEGELPDDLPEISVGAAEDMPISAVLNKAGLVKNAAVARDLLASGGVRIDGEVVDRGFIFKLGSTHVCQAGKKAFGRVTLVSEESSK</sequence>
<evidence type="ECO:0000256" key="3">
    <source>
        <dbReference type="ARBA" id="ARBA00022598"/>
    </source>
</evidence>
<evidence type="ECO:0000256" key="2">
    <source>
        <dbReference type="ARBA" id="ARBA00022490"/>
    </source>
</evidence>
<evidence type="ECO:0000256" key="8">
    <source>
        <dbReference type="ARBA" id="ARBA00023146"/>
    </source>
</evidence>
<evidence type="ECO:0000256" key="11">
    <source>
        <dbReference type="PROSITE-ProRule" id="PRU00182"/>
    </source>
</evidence>
<dbReference type="PANTHER" id="PTHR11766">
    <property type="entry name" value="TYROSYL-TRNA SYNTHETASE"/>
    <property type="match status" value="1"/>
</dbReference>
<comment type="similarity">
    <text evidence="10">Belongs to the class-I aminoacyl-tRNA synthetase family. TyrS type 2 subfamily.</text>
</comment>
<dbReference type="FunFam" id="1.10.240.10:FF:000006">
    <property type="entry name" value="Tyrosine--tRNA ligase"/>
    <property type="match status" value="1"/>
</dbReference>
<comment type="subunit">
    <text evidence="1 10">Homodimer.</text>
</comment>
<dbReference type="Gene3D" id="3.10.290.10">
    <property type="entry name" value="RNA-binding S4 domain"/>
    <property type="match status" value="1"/>
</dbReference>
<dbReference type="InterPro" id="IPR036986">
    <property type="entry name" value="S4_RNA-bd_sf"/>
</dbReference>
<dbReference type="InterPro" id="IPR002305">
    <property type="entry name" value="aa-tRNA-synth_Ic"/>
</dbReference>
<accession>A0A1Y6JEV0</accession>
<comment type="function">
    <text evidence="10">Catalyzes the attachment of tyrosine to tRNA(Tyr) in a two-step reaction: tyrosine is first activated by ATP to form Tyr-AMP and then transferred to the acceptor end of tRNA(Tyr).</text>
</comment>
<dbReference type="Pfam" id="PF01479">
    <property type="entry name" value="S4"/>
    <property type="match status" value="1"/>
</dbReference>
<keyword evidence="8 10" id="KW-0030">Aminoacyl-tRNA synthetase</keyword>
<dbReference type="PROSITE" id="PS00178">
    <property type="entry name" value="AA_TRNA_LIGASE_I"/>
    <property type="match status" value="1"/>
</dbReference>
<dbReference type="GO" id="GO:0005829">
    <property type="term" value="C:cytosol"/>
    <property type="evidence" value="ECO:0007669"/>
    <property type="project" value="TreeGrafter"/>
</dbReference>
<feature type="short sequence motif" description="'KMSKS' region" evidence="10">
    <location>
        <begin position="226"/>
        <end position="230"/>
    </location>
</feature>
<comment type="catalytic activity">
    <reaction evidence="9 10">
        <text>tRNA(Tyr) + L-tyrosine + ATP = L-tyrosyl-tRNA(Tyr) + AMP + diphosphate + H(+)</text>
        <dbReference type="Rhea" id="RHEA:10220"/>
        <dbReference type="Rhea" id="RHEA-COMP:9706"/>
        <dbReference type="Rhea" id="RHEA-COMP:9707"/>
        <dbReference type="ChEBI" id="CHEBI:15378"/>
        <dbReference type="ChEBI" id="CHEBI:30616"/>
        <dbReference type="ChEBI" id="CHEBI:33019"/>
        <dbReference type="ChEBI" id="CHEBI:58315"/>
        <dbReference type="ChEBI" id="CHEBI:78442"/>
        <dbReference type="ChEBI" id="CHEBI:78536"/>
        <dbReference type="ChEBI" id="CHEBI:456215"/>
        <dbReference type="EC" id="6.1.1.1"/>
    </reaction>
</comment>
<evidence type="ECO:0000256" key="10">
    <source>
        <dbReference type="HAMAP-Rule" id="MF_02007"/>
    </source>
</evidence>
<feature type="short sequence motif" description="'HIGH' region" evidence="10">
    <location>
        <begin position="42"/>
        <end position="51"/>
    </location>
</feature>
<dbReference type="Gene3D" id="3.40.50.620">
    <property type="entry name" value="HUPs"/>
    <property type="match status" value="1"/>
</dbReference>
<evidence type="ECO:0000256" key="7">
    <source>
        <dbReference type="ARBA" id="ARBA00022917"/>
    </source>
</evidence>
<keyword evidence="5 10" id="KW-0067">ATP-binding</keyword>
<dbReference type="GeneID" id="47762372"/>
<dbReference type="SUPFAM" id="SSF55174">
    <property type="entry name" value="Alpha-L RNA-binding motif"/>
    <property type="match status" value="1"/>
</dbReference>
<dbReference type="InterPro" id="IPR001412">
    <property type="entry name" value="aa-tRNA-synth_I_CS"/>
</dbReference>
<dbReference type="GO" id="GO:0005524">
    <property type="term" value="F:ATP binding"/>
    <property type="evidence" value="ECO:0007669"/>
    <property type="project" value="UniProtKB-UniRule"/>
</dbReference>
<dbReference type="InterPro" id="IPR014729">
    <property type="entry name" value="Rossmann-like_a/b/a_fold"/>
</dbReference>
<dbReference type="RefSeq" id="WP_088234475.1">
    <property type="nucleotide sequence ID" value="NZ_CP074412.1"/>
</dbReference>
<dbReference type="PROSITE" id="PS50889">
    <property type="entry name" value="S4"/>
    <property type="match status" value="1"/>
</dbReference>
<dbReference type="InterPro" id="IPR002307">
    <property type="entry name" value="Tyr-tRNA-ligase"/>
</dbReference>
<dbReference type="EMBL" id="LT855380">
    <property type="protein sequence ID" value="SMS08304.1"/>
    <property type="molecule type" value="Genomic_DNA"/>
</dbReference>
<reference evidence="13 14" key="1">
    <citation type="submission" date="2017-05" db="EMBL/GenBank/DDBJ databases">
        <authorList>
            <person name="Song R."/>
            <person name="Chenine A.L."/>
            <person name="Ruprecht R.M."/>
        </authorList>
    </citation>
    <scope>NUCLEOTIDE SEQUENCE [LARGE SCALE GENOMIC DNA]</scope>
    <source>
        <strain evidence="13 14">CFBP 1590</strain>
    </source>
</reference>
<dbReference type="Proteomes" id="UP000196842">
    <property type="component" value="Chromosome I"/>
</dbReference>
<evidence type="ECO:0000256" key="5">
    <source>
        <dbReference type="ARBA" id="ARBA00022840"/>
    </source>
</evidence>
<dbReference type="GO" id="GO:0006437">
    <property type="term" value="P:tyrosyl-tRNA aminoacylation"/>
    <property type="evidence" value="ECO:0007669"/>
    <property type="project" value="UniProtKB-UniRule"/>
</dbReference>
<evidence type="ECO:0000259" key="12">
    <source>
        <dbReference type="Pfam" id="PF01479"/>
    </source>
</evidence>
<dbReference type="NCBIfam" id="TIGR00234">
    <property type="entry name" value="tyrS"/>
    <property type="match status" value="1"/>
</dbReference>
<comment type="subcellular location">
    <subcellularLocation>
        <location evidence="10">Cytoplasm</location>
    </subcellularLocation>
</comment>
<keyword evidence="4 10" id="KW-0547">Nucleotide-binding</keyword>
<dbReference type="CDD" id="cd00805">
    <property type="entry name" value="TyrRS_core"/>
    <property type="match status" value="1"/>
</dbReference>
<dbReference type="CDD" id="cd00165">
    <property type="entry name" value="S4"/>
    <property type="match status" value="1"/>
</dbReference>
<dbReference type="Gene3D" id="1.10.240.10">
    <property type="entry name" value="Tyrosyl-Transfer RNA Synthetase"/>
    <property type="match status" value="1"/>
</dbReference>
<dbReference type="FunFam" id="3.40.50.620:FF:000061">
    <property type="entry name" value="Tyrosine--tRNA ligase"/>
    <property type="match status" value="1"/>
</dbReference>
<keyword evidence="6 11" id="KW-0694">RNA-binding</keyword>
<evidence type="ECO:0000313" key="13">
    <source>
        <dbReference type="EMBL" id="SMS08304.1"/>
    </source>
</evidence>
<organism evidence="13 14">
    <name type="scientific">Pseudomonas viridiflava</name>
    <name type="common">Phytomonas viridiflava</name>
    <dbReference type="NCBI Taxonomy" id="33069"/>
    <lineage>
        <taxon>Bacteria</taxon>
        <taxon>Pseudomonadati</taxon>
        <taxon>Pseudomonadota</taxon>
        <taxon>Gammaproteobacteria</taxon>
        <taxon>Pseudomonadales</taxon>
        <taxon>Pseudomonadaceae</taxon>
        <taxon>Pseudomonas</taxon>
    </lineage>
</organism>
<evidence type="ECO:0000256" key="9">
    <source>
        <dbReference type="ARBA" id="ARBA00048248"/>
    </source>
</evidence>
<dbReference type="InterPro" id="IPR024088">
    <property type="entry name" value="Tyr-tRNA-ligase_bac-type"/>
</dbReference>
<dbReference type="GO" id="GO:0004831">
    <property type="term" value="F:tyrosine-tRNA ligase activity"/>
    <property type="evidence" value="ECO:0007669"/>
    <property type="project" value="UniProtKB-UniRule"/>
</dbReference>
<dbReference type="SUPFAM" id="SSF52374">
    <property type="entry name" value="Nucleotidylyl transferase"/>
    <property type="match status" value="1"/>
</dbReference>
<dbReference type="PANTHER" id="PTHR11766:SF1">
    <property type="entry name" value="TYROSINE--TRNA LIGASE"/>
    <property type="match status" value="1"/>
</dbReference>
<dbReference type="PRINTS" id="PR01040">
    <property type="entry name" value="TRNASYNTHTYR"/>
</dbReference>
<evidence type="ECO:0000256" key="6">
    <source>
        <dbReference type="ARBA" id="ARBA00022884"/>
    </source>
</evidence>
<proteinExistence type="inferred from homology"/>
<dbReference type="HAMAP" id="MF_02007">
    <property type="entry name" value="Tyr_tRNA_synth_type2"/>
    <property type="match status" value="1"/>
</dbReference>
<evidence type="ECO:0000256" key="1">
    <source>
        <dbReference type="ARBA" id="ARBA00011738"/>
    </source>
</evidence>
<dbReference type="GO" id="GO:0003723">
    <property type="term" value="F:RNA binding"/>
    <property type="evidence" value="ECO:0007669"/>
    <property type="project" value="UniProtKB-KW"/>
</dbReference>
<feature type="binding site" evidence="10">
    <location>
        <position position="229"/>
    </location>
    <ligand>
        <name>ATP</name>
        <dbReference type="ChEBI" id="CHEBI:30616"/>
    </ligand>
</feature>
<evidence type="ECO:0000313" key="14">
    <source>
        <dbReference type="Proteomes" id="UP000196842"/>
    </source>
</evidence>
<dbReference type="EC" id="6.1.1.1" evidence="10"/>
<feature type="domain" description="RNA-binding S4" evidence="12">
    <location>
        <begin position="336"/>
        <end position="379"/>
    </location>
</feature>
<dbReference type="Pfam" id="PF00579">
    <property type="entry name" value="tRNA-synt_1b"/>
    <property type="match status" value="1"/>
</dbReference>
<dbReference type="InterPro" id="IPR024108">
    <property type="entry name" value="Tyr-tRNA-ligase_bac_2"/>
</dbReference>
<dbReference type="InterPro" id="IPR002942">
    <property type="entry name" value="S4_RNA-bd"/>
</dbReference>
<keyword evidence="3 10" id="KW-0436">Ligase</keyword>
<protein>
    <recommendedName>
        <fullName evidence="10">Tyrosine--tRNA ligase</fullName>
        <ecNumber evidence="10">6.1.1.1</ecNumber>
    </recommendedName>
    <alternativeName>
        <fullName evidence="10">Tyrosyl-tRNA synthetase</fullName>
        <shortName evidence="10">TyrRS</shortName>
    </alternativeName>
</protein>
<keyword evidence="2 10" id="KW-0963">Cytoplasm</keyword>
<name>A0A1Y6JEV0_PSEVI</name>
<gene>
    <name evidence="10 13" type="primary">tyrS</name>
    <name evidence="13" type="ORF">CFBP1590_0718</name>
</gene>
<dbReference type="AlphaFoldDB" id="A0A1Y6JEV0"/>
<keyword evidence="7 10" id="KW-0648">Protein biosynthesis</keyword>
<dbReference type="KEGG" id="pvd:CFBP1590_0718"/>
<evidence type="ECO:0000256" key="4">
    <source>
        <dbReference type="ARBA" id="ARBA00022741"/>
    </source>
</evidence>